<evidence type="ECO:0000313" key="1">
    <source>
        <dbReference type="EMBL" id="CDG03735.1"/>
    </source>
</evidence>
<reference evidence="1 2" key="1">
    <citation type="journal article" date="2013" name="Appl. Environ. Microbiol.">
        <title>The Carbohydrate Metabolism Signature of Lactococcus lactis Strain A12 Reveals Its Sourdough Ecosystem Origin.</title>
        <authorList>
            <person name="Passerini D."/>
            <person name="Coddeville M."/>
            <person name="Le Bourgeois P."/>
            <person name="Loubiere P."/>
            <person name="Ritzenthaler P."/>
            <person name="Fontagne-Faucher C."/>
            <person name="Daveran-Mingot M.L."/>
            <person name="Cocaign-Bousquet M."/>
        </authorList>
    </citation>
    <scope>NUCLEOTIDE SEQUENCE [LARGE SCALE GENOMIC DNA]</scope>
    <source>
        <strain evidence="1 2">A12</strain>
    </source>
</reference>
<dbReference type="AlphaFoldDB" id="S6EQZ1"/>
<sequence length="156" mass="17845">MTQKNSRTGQWFDLPSPEFERRLKWLGSKGIEPVVLDITGDVPFSVLKHIKVSDLNEVAQALEELDVEIIENLETFLAYETLEELIESDGKHFFFHGGDGMTEIAENLVKNGEISPYIDESDLMADYLDFEAIGRDLENSYNFFELPDGEMVEYVD</sequence>
<dbReference type="Pfam" id="PF07275">
    <property type="entry name" value="ArdA"/>
    <property type="match status" value="1"/>
</dbReference>
<evidence type="ECO:0000313" key="2">
    <source>
        <dbReference type="Proteomes" id="UP000015361"/>
    </source>
</evidence>
<accession>S6EQZ1</accession>
<dbReference type="InterPro" id="IPR009899">
    <property type="entry name" value="ArdA"/>
</dbReference>
<protein>
    <submittedName>
        <fullName evidence="1">Conjugative transposon protein, Antirestriction protein</fullName>
    </submittedName>
</protein>
<dbReference type="InterPro" id="IPR041893">
    <property type="entry name" value="ArdA_dom3"/>
</dbReference>
<dbReference type="Gene3D" id="1.10.10.1190">
    <property type="entry name" value="Antirestriction protein ArdA, domain 3"/>
    <property type="match status" value="1"/>
</dbReference>
<organism evidence="1 2">
    <name type="scientific">Lactococcus lactis subsp. lactis A12</name>
    <dbReference type="NCBI Taxonomy" id="1137134"/>
    <lineage>
        <taxon>Bacteria</taxon>
        <taxon>Bacillati</taxon>
        <taxon>Bacillota</taxon>
        <taxon>Bacilli</taxon>
        <taxon>Lactobacillales</taxon>
        <taxon>Streptococcaceae</taxon>
        <taxon>Lactococcus</taxon>
    </lineage>
</organism>
<dbReference type="EMBL" id="CBLU010000005">
    <property type="protein sequence ID" value="CDG03735.1"/>
    <property type="molecule type" value="Genomic_DNA"/>
</dbReference>
<gene>
    <name evidence="1" type="primary">CD3385</name>
    <name evidence="1" type="ORF">O9U_11305</name>
</gene>
<comment type="caution">
    <text evidence="1">The sequence shown here is derived from an EMBL/GenBank/DDBJ whole genome shotgun (WGS) entry which is preliminary data.</text>
</comment>
<proteinExistence type="predicted"/>
<dbReference type="Proteomes" id="UP000015361">
    <property type="component" value="Unassembled WGS sequence"/>
</dbReference>
<name>S6EQZ1_LACLL</name>